<name>A0ABW0YKY9_9BACI</name>
<sequence>MKSFFERLNAKTDEWKDLPIVRGLNITSYVVWNLILILFVLLLMGTFFIGGAGAGYFVSLVEDEPARSFDEMEEELYDYEETSEIYFADEVYLGEISSDLERRDIEVDEVSDNLVNAIIATEDEYFFEHDGIVPKAIMRATFQEITGAANQTGGSTLTQQIVKNQMLSNEVSFDRKAREIMLAMRMEEFFEKEDILEAYLNIVPFGRNSNGQNIAGVQAAAEGIFGVDAAELNIPQAAFIAGLPQNPFGYTPFTSTGEVKDSFDAGLNRMQTVLNRMKASGYITEEEYEEAQAYDIEESLADPRPRTFDEYPYLTNEAQRRAIQIIREQLIEEDGVDLEGMDEEERQETILSYHEDARVKLANGGYQVHTTVNKDIYDNMQEAVDNVEWFGPDRQGEDGEVEPEEVGAVMIDNRTGAIISFVGGRDHSRESMNHATQGFRQNGSTMKPLLAYGPAMDRGELQPGTIVPDVPSTYSTGDEITNFNSDEYEGFIPVRESLVRSQNIPAVKALQRVEHEDAREDLINMGFTNLDENDPYESGAIGGLTNGATVEQNTAAYSLFANDGQYNDSYIIDRIETHDGEVIYEHEPEPREVFSAQTAYLMLDILRDVLGTEEGTATSLPDMLDFEGDWAGKTGTTNEIHDAWFVGFNPNVTFGVWLGYDIPQSLAERHNGRGYSWRTQRIWADFMNAAYEGDPEALGIEDTFEQPDGVVSQEICGISGMLPSDLCEEADLVTEDLFNEEFLPTEEDDSLSEVEYVTIDGTPYRALDDTPSEFTDNGIAVKEEYFDIDEDEDISDYLPDNWDNVIPDVEAPDNGRTPSSVSNISINGGELTWSQHSDNDIVGYRIYQASSDSGSFSPVGVSKGNTNTSYNLGSGTSAYYVTAVDSAGRESSSSSTTVGEGSGSSGSSEEDDAEDNGSNGNNDDEENNSSEEENDNNTEEADETGDSSESEENNEEESNTNEGEEDTSNSSNNEEDSSAAADSGQEDNSSENPTSEASDTSSDSSDEESSSSEPSEENQDSDTNSNGTEESSDSSSNNNEEEPSPSETNEEEEASSDSSDNGAEESDDTSSNNNEEEASSSDTNGEEEASSDSSDNSAEESSDSSSNNNEEEASSSDTNGEEEASSNSADNGAEESSDSSSNNNEEEASSSDTNGEEASSNSADNGAEESDDEDTDNDENQADTNAEDQENSEEGSESDDEDN</sequence>
<dbReference type="InterPro" id="IPR001264">
    <property type="entry name" value="Glyco_trans_51"/>
</dbReference>
<evidence type="ECO:0000256" key="8">
    <source>
        <dbReference type="ARBA" id="ARBA00022984"/>
    </source>
</evidence>
<evidence type="ECO:0000256" key="15">
    <source>
        <dbReference type="SAM" id="MobiDB-lite"/>
    </source>
</evidence>
<dbReference type="Gene3D" id="3.40.710.10">
    <property type="entry name" value="DD-peptidase/beta-lactamase superfamily"/>
    <property type="match status" value="1"/>
</dbReference>
<dbReference type="SUPFAM" id="SSF56601">
    <property type="entry name" value="beta-lactamase/transpeptidase-like"/>
    <property type="match status" value="1"/>
</dbReference>
<organism evidence="18 19">
    <name type="scientific">Thalassorhabdus alkalitolerans</name>
    <dbReference type="NCBI Taxonomy" id="2282697"/>
    <lineage>
        <taxon>Bacteria</taxon>
        <taxon>Bacillati</taxon>
        <taxon>Bacillota</taxon>
        <taxon>Bacilli</taxon>
        <taxon>Bacillales</taxon>
        <taxon>Bacillaceae</taxon>
        <taxon>Thalassorhabdus</taxon>
    </lineage>
</organism>
<feature type="compositionally biased region" description="Acidic residues" evidence="15">
    <location>
        <begin position="922"/>
        <end position="977"/>
    </location>
</feature>
<reference evidence="19" key="1">
    <citation type="journal article" date="2019" name="Int. J. Syst. Evol. Microbiol.">
        <title>The Global Catalogue of Microorganisms (GCM) 10K type strain sequencing project: providing services to taxonomists for standard genome sequencing and annotation.</title>
        <authorList>
            <consortium name="The Broad Institute Genomics Platform"/>
            <consortium name="The Broad Institute Genome Sequencing Center for Infectious Disease"/>
            <person name="Wu L."/>
            <person name="Ma J."/>
        </authorList>
    </citation>
    <scope>NUCLEOTIDE SEQUENCE [LARGE SCALE GENOMIC DNA]</scope>
    <source>
        <strain evidence="19">CECT 7184</strain>
    </source>
</reference>
<dbReference type="Gene3D" id="3.90.1310.40">
    <property type="match status" value="1"/>
</dbReference>
<dbReference type="InterPro" id="IPR023346">
    <property type="entry name" value="Lysozyme-like_dom_sf"/>
</dbReference>
<comment type="caution">
    <text evidence="18">The sequence shown here is derived from an EMBL/GenBank/DDBJ whole genome shotgun (WGS) entry which is preliminary data.</text>
</comment>
<evidence type="ECO:0000256" key="12">
    <source>
        <dbReference type="ARBA" id="ARBA00023316"/>
    </source>
</evidence>
<keyword evidence="8" id="KW-0573">Peptidoglycan synthesis</keyword>
<keyword evidence="12" id="KW-0961">Cell wall biogenesis/degradation</keyword>
<dbReference type="Proteomes" id="UP001596142">
    <property type="component" value="Unassembled WGS sequence"/>
</dbReference>
<evidence type="ECO:0000256" key="13">
    <source>
        <dbReference type="ARBA" id="ARBA00034000"/>
    </source>
</evidence>
<proteinExistence type="predicted"/>
<dbReference type="InterPro" id="IPR050396">
    <property type="entry name" value="Glycosyltr_51/Transpeptidase"/>
</dbReference>
<keyword evidence="9 16" id="KW-1133">Transmembrane helix</keyword>
<keyword evidence="6 16" id="KW-0812">Transmembrane</keyword>
<evidence type="ECO:0000256" key="10">
    <source>
        <dbReference type="ARBA" id="ARBA00023136"/>
    </source>
</evidence>
<dbReference type="InterPro" id="IPR012338">
    <property type="entry name" value="Beta-lactam/transpept-like"/>
</dbReference>
<evidence type="ECO:0000256" key="2">
    <source>
        <dbReference type="ARBA" id="ARBA00022645"/>
    </source>
</evidence>
<dbReference type="RefSeq" id="WP_385940061.1">
    <property type="nucleotide sequence ID" value="NZ_JBHSOZ010000003.1"/>
</dbReference>
<dbReference type="InterPro" id="IPR036950">
    <property type="entry name" value="PBP_transglycosylase"/>
</dbReference>
<evidence type="ECO:0000256" key="6">
    <source>
        <dbReference type="ARBA" id="ARBA00022692"/>
    </source>
</evidence>
<feature type="compositionally biased region" description="Acidic residues" evidence="15">
    <location>
        <begin position="1062"/>
        <end position="1090"/>
    </location>
</feature>
<evidence type="ECO:0000256" key="9">
    <source>
        <dbReference type="ARBA" id="ARBA00022989"/>
    </source>
</evidence>
<keyword evidence="1" id="KW-1003">Cell membrane</keyword>
<evidence type="ECO:0000256" key="7">
    <source>
        <dbReference type="ARBA" id="ARBA00022960"/>
    </source>
</evidence>
<feature type="compositionally biased region" description="Acidic residues" evidence="15">
    <location>
        <begin position="1109"/>
        <end position="1124"/>
    </location>
</feature>
<dbReference type="Gene3D" id="1.10.3810.10">
    <property type="entry name" value="Biosynthetic peptidoglycan transglycosylase-like"/>
    <property type="match status" value="1"/>
</dbReference>
<keyword evidence="5" id="KW-0808">Transferase</keyword>
<evidence type="ECO:0000256" key="16">
    <source>
        <dbReference type="SAM" id="Phobius"/>
    </source>
</evidence>
<protein>
    <submittedName>
        <fullName evidence="18">Transglycosylase domain-containing protein</fullName>
    </submittedName>
</protein>
<dbReference type="InterPro" id="IPR013783">
    <property type="entry name" value="Ig-like_fold"/>
</dbReference>
<feature type="compositionally biased region" description="Acidic residues" evidence="15">
    <location>
        <begin position="1039"/>
        <end position="1055"/>
    </location>
</feature>
<evidence type="ECO:0000313" key="18">
    <source>
        <dbReference type="EMBL" id="MFC5712801.1"/>
    </source>
</evidence>
<comment type="catalytic activity">
    <reaction evidence="14">
        <text>[GlcNAc-(1-&gt;4)-Mur2Ac(oyl-L-Ala-gamma-D-Glu-L-Lys-D-Ala-D-Ala)](n)-di-trans,octa-cis-undecaprenyl diphosphate + beta-D-GlcNAc-(1-&gt;4)-Mur2Ac(oyl-L-Ala-gamma-D-Glu-L-Lys-D-Ala-D-Ala)-di-trans,octa-cis-undecaprenyl diphosphate = [GlcNAc-(1-&gt;4)-Mur2Ac(oyl-L-Ala-gamma-D-Glu-L-Lys-D-Ala-D-Ala)](n+1)-di-trans,octa-cis-undecaprenyl diphosphate + di-trans,octa-cis-undecaprenyl diphosphate + H(+)</text>
        <dbReference type="Rhea" id="RHEA:23708"/>
        <dbReference type="Rhea" id="RHEA-COMP:9602"/>
        <dbReference type="Rhea" id="RHEA-COMP:9603"/>
        <dbReference type="ChEBI" id="CHEBI:15378"/>
        <dbReference type="ChEBI" id="CHEBI:58405"/>
        <dbReference type="ChEBI" id="CHEBI:60033"/>
        <dbReference type="ChEBI" id="CHEBI:78435"/>
        <dbReference type="EC" id="2.4.99.28"/>
    </reaction>
</comment>
<keyword evidence="2" id="KW-0121">Carboxypeptidase</keyword>
<evidence type="ECO:0000259" key="17">
    <source>
        <dbReference type="Pfam" id="PF00912"/>
    </source>
</evidence>
<gene>
    <name evidence="18" type="ORF">ACFPU1_08405</name>
</gene>
<evidence type="ECO:0000313" key="19">
    <source>
        <dbReference type="Proteomes" id="UP001596142"/>
    </source>
</evidence>
<keyword evidence="11" id="KW-0511">Multifunctional enzyme</keyword>
<feature type="domain" description="Glycosyl transferase family 51" evidence="17">
    <location>
        <begin position="92"/>
        <end position="277"/>
    </location>
</feature>
<dbReference type="SUPFAM" id="SSF53955">
    <property type="entry name" value="Lysozyme-like"/>
    <property type="match status" value="1"/>
</dbReference>
<evidence type="ECO:0000256" key="11">
    <source>
        <dbReference type="ARBA" id="ARBA00023268"/>
    </source>
</evidence>
<keyword evidence="3" id="KW-0645">Protease</keyword>
<feature type="transmembrane region" description="Helical" evidence="16">
    <location>
        <begin position="30"/>
        <end position="58"/>
    </location>
</feature>
<feature type="compositionally biased region" description="Low complexity" evidence="15">
    <location>
        <begin position="888"/>
        <end position="899"/>
    </location>
</feature>
<dbReference type="Pfam" id="PF00912">
    <property type="entry name" value="Transgly"/>
    <property type="match status" value="1"/>
</dbReference>
<keyword evidence="7" id="KW-0133">Cell shape</keyword>
<keyword evidence="10 16" id="KW-0472">Membrane</keyword>
<dbReference type="Gene3D" id="2.60.40.10">
    <property type="entry name" value="Immunoglobulins"/>
    <property type="match status" value="1"/>
</dbReference>
<evidence type="ECO:0000256" key="4">
    <source>
        <dbReference type="ARBA" id="ARBA00022676"/>
    </source>
</evidence>
<keyword evidence="2" id="KW-0378">Hydrolase</keyword>
<dbReference type="EMBL" id="JBHSOZ010000003">
    <property type="protein sequence ID" value="MFC5712801.1"/>
    <property type="molecule type" value="Genomic_DNA"/>
</dbReference>
<evidence type="ECO:0000256" key="1">
    <source>
        <dbReference type="ARBA" id="ARBA00022475"/>
    </source>
</evidence>
<dbReference type="PANTHER" id="PTHR32282:SF32">
    <property type="entry name" value="PENICILLIN-BINDING PROTEIN 2A"/>
    <property type="match status" value="1"/>
</dbReference>
<feature type="compositionally biased region" description="Acidic residues" evidence="15">
    <location>
        <begin position="1166"/>
        <end position="1203"/>
    </location>
</feature>
<comment type="catalytic activity">
    <reaction evidence="13">
        <text>Preferential cleavage: (Ac)2-L-Lys-D-Ala-|-D-Ala. Also transpeptidation of peptidyl-alanyl moieties that are N-acyl substituents of D-alanine.</text>
        <dbReference type="EC" id="3.4.16.4"/>
    </reaction>
</comment>
<feature type="compositionally biased region" description="Acidic residues" evidence="15">
    <location>
        <begin position="1004"/>
        <end position="1020"/>
    </location>
</feature>
<keyword evidence="4" id="KW-0328">Glycosyltransferase</keyword>
<evidence type="ECO:0000256" key="5">
    <source>
        <dbReference type="ARBA" id="ARBA00022679"/>
    </source>
</evidence>
<evidence type="ECO:0000256" key="14">
    <source>
        <dbReference type="ARBA" id="ARBA00049902"/>
    </source>
</evidence>
<feature type="region of interest" description="Disordered" evidence="15">
    <location>
        <begin position="888"/>
        <end position="1203"/>
    </location>
</feature>
<keyword evidence="19" id="KW-1185">Reference proteome</keyword>
<dbReference type="PANTHER" id="PTHR32282">
    <property type="entry name" value="BINDING PROTEIN TRANSPEPTIDASE, PUTATIVE-RELATED"/>
    <property type="match status" value="1"/>
</dbReference>
<feature type="compositionally biased region" description="Low complexity" evidence="15">
    <location>
        <begin position="1021"/>
        <end position="1038"/>
    </location>
</feature>
<evidence type="ECO:0000256" key="3">
    <source>
        <dbReference type="ARBA" id="ARBA00022670"/>
    </source>
</evidence>
<accession>A0ABW0YKY9</accession>